<keyword evidence="2" id="KW-1185">Reference proteome</keyword>
<name>A0ABW3PC41_9PROT</name>
<gene>
    <name evidence="1" type="ORF">ACFQ2T_05880</name>
</gene>
<organism evidence="1 2">
    <name type="scientific">Methylophilus flavus</name>
    <dbReference type="NCBI Taxonomy" id="640084"/>
    <lineage>
        <taxon>Bacteria</taxon>
        <taxon>Pseudomonadati</taxon>
        <taxon>Pseudomonadota</taxon>
        <taxon>Betaproteobacteria</taxon>
        <taxon>Nitrosomonadales</taxon>
        <taxon>Methylophilaceae</taxon>
        <taxon>Methylophilus</taxon>
    </lineage>
</organism>
<accession>A0ABW3PC41</accession>
<evidence type="ECO:0000313" key="2">
    <source>
        <dbReference type="Proteomes" id="UP001597206"/>
    </source>
</evidence>
<dbReference type="Proteomes" id="UP001597206">
    <property type="component" value="Unassembled WGS sequence"/>
</dbReference>
<dbReference type="PROSITE" id="PS51257">
    <property type="entry name" value="PROKAR_LIPOPROTEIN"/>
    <property type="match status" value="1"/>
</dbReference>
<proteinExistence type="predicted"/>
<reference evidence="2" key="1">
    <citation type="journal article" date="2019" name="Int. J. Syst. Evol. Microbiol.">
        <title>The Global Catalogue of Microorganisms (GCM) 10K type strain sequencing project: providing services to taxonomists for standard genome sequencing and annotation.</title>
        <authorList>
            <consortium name="The Broad Institute Genomics Platform"/>
            <consortium name="The Broad Institute Genome Sequencing Center for Infectious Disease"/>
            <person name="Wu L."/>
            <person name="Ma J."/>
        </authorList>
    </citation>
    <scope>NUCLEOTIDE SEQUENCE [LARGE SCALE GENOMIC DNA]</scope>
    <source>
        <strain evidence="2">CCUG 58411</strain>
    </source>
</reference>
<dbReference type="EMBL" id="JBHTLN010000001">
    <property type="protein sequence ID" value="MFD1122023.1"/>
    <property type="molecule type" value="Genomic_DNA"/>
</dbReference>
<protein>
    <recommendedName>
        <fullName evidence="3">Lipoprotein</fullName>
    </recommendedName>
</protein>
<comment type="caution">
    <text evidence="1">The sequence shown here is derived from an EMBL/GenBank/DDBJ whole genome shotgun (WGS) entry which is preliminary data.</text>
</comment>
<dbReference type="RefSeq" id="WP_379031787.1">
    <property type="nucleotide sequence ID" value="NZ_JBHTLN010000001.1"/>
</dbReference>
<sequence>MSRLSSKFNYLIVVVTALLLASCASVDLMNQKLAQSTAPQASSISDMTYTPLKTGVEQSILFGEQTPTFQFPHGKGYYAAYELTETGQPRLVKVKTYLSASYLPSASILVPNLLVLDKDKQQIGKIENYRIETDSNFFTGMTYYADLPLQANAAYLVVYAAPTHSENIYVYSENGTQYALPLAPAGKLNITAGQLQPLDTDFSKVTITDSYQAHDAEKSDFFYVESIDGKSIKNSLQRSVELNRGKGFRLDPYIIDRQVPANKQVKLTLAAKTQYGAPIQELFGKVYQVKGEITFTPEKDKKYRVVGELGEGSSSVWLEDEATHQVIDKKIQGIGK</sequence>
<evidence type="ECO:0008006" key="3">
    <source>
        <dbReference type="Google" id="ProtNLM"/>
    </source>
</evidence>
<evidence type="ECO:0000313" key="1">
    <source>
        <dbReference type="EMBL" id="MFD1122023.1"/>
    </source>
</evidence>